<feature type="compositionally biased region" description="Basic and acidic residues" evidence="1">
    <location>
        <begin position="395"/>
        <end position="421"/>
    </location>
</feature>
<dbReference type="EMBL" id="CADCVX010000478">
    <property type="protein sequence ID" value="CAA9527882.1"/>
    <property type="molecule type" value="Genomic_DNA"/>
</dbReference>
<feature type="compositionally biased region" description="Basic residues" evidence="1">
    <location>
        <begin position="235"/>
        <end position="257"/>
    </location>
</feature>
<evidence type="ECO:0000313" key="2">
    <source>
        <dbReference type="EMBL" id="CAA9527882.1"/>
    </source>
</evidence>
<proteinExistence type="predicted"/>
<dbReference type="AlphaFoldDB" id="A0A6J4TNF4"/>
<evidence type="ECO:0000256" key="1">
    <source>
        <dbReference type="SAM" id="MobiDB-lite"/>
    </source>
</evidence>
<feature type="region of interest" description="Disordered" evidence="1">
    <location>
        <begin position="318"/>
        <end position="421"/>
    </location>
</feature>
<feature type="non-terminal residue" evidence="2">
    <location>
        <position position="1"/>
    </location>
</feature>
<name>A0A6J4TNF4_9SPHN</name>
<feature type="non-terminal residue" evidence="2">
    <location>
        <position position="421"/>
    </location>
</feature>
<organism evidence="2">
    <name type="scientific">uncultured Sphingomonadaceae bacterium</name>
    <dbReference type="NCBI Taxonomy" id="169976"/>
    <lineage>
        <taxon>Bacteria</taxon>
        <taxon>Pseudomonadati</taxon>
        <taxon>Pseudomonadota</taxon>
        <taxon>Alphaproteobacteria</taxon>
        <taxon>Sphingomonadales</taxon>
        <taxon>Sphingomonadaceae</taxon>
        <taxon>environmental samples</taxon>
    </lineage>
</organism>
<reference evidence="2" key="1">
    <citation type="submission" date="2020-02" db="EMBL/GenBank/DDBJ databases">
        <authorList>
            <person name="Meier V. D."/>
        </authorList>
    </citation>
    <scope>NUCLEOTIDE SEQUENCE</scope>
    <source>
        <strain evidence="2">AVDCRST_MAG91</strain>
    </source>
</reference>
<feature type="compositionally biased region" description="Basic and acidic residues" evidence="1">
    <location>
        <begin position="144"/>
        <end position="154"/>
    </location>
</feature>
<sequence length="421" mass="45703">DLAAAGTGTDRHRPAAADRLGLLRKTRRAAGLALDRRRVAGAAGARDPDRPGAVRVGRDHARQQRGQRDRARHARGIELHVRLRRRGGASVRAAPGGGRAADHRIPDPAADHRLLRDLRAVVAPRHPGVDRARAVLGAGAQLEGQRRRGPERGRQPVPRRGRSPVGRARLLRPHEPARAVRGDGPGHVQHFGGAADPLRADAVAHRARRGRPHDLGLAHLASRRDPHRAADGAGRRRHRRRRRRAGSPIRRRHRRDHSRHDGRGAAVPGGDRRHHRHLRAGLAGRSSAGGAAAARRRAADGQAGLRLAVRAADVGDRRAVGTGAGRGRPDGDQGDPQRICRLSRNGGAPRRHVRSARQTDRHLRAVRRRQPRQRGPAGVDDRHAGARAAGRGGRAGHEELGRGELRVDDDGRIHRARDADL</sequence>
<feature type="region of interest" description="Disordered" evidence="1">
    <location>
        <begin position="137"/>
        <end position="301"/>
    </location>
</feature>
<feature type="compositionally biased region" description="Basic and acidic residues" evidence="1">
    <location>
        <begin position="46"/>
        <end position="73"/>
    </location>
</feature>
<protein>
    <submittedName>
        <fullName evidence="2">Na+ dependent nucleoside transporter</fullName>
    </submittedName>
</protein>
<feature type="compositionally biased region" description="Low complexity" evidence="1">
    <location>
        <begin position="280"/>
        <end position="293"/>
    </location>
</feature>
<accession>A0A6J4TNF4</accession>
<feature type="region of interest" description="Disordered" evidence="1">
    <location>
        <begin position="35"/>
        <end position="73"/>
    </location>
</feature>
<gene>
    <name evidence="2" type="ORF">AVDCRST_MAG91-2698</name>
</gene>
<feature type="compositionally biased region" description="Basic and acidic residues" evidence="1">
    <location>
        <begin position="172"/>
        <end position="181"/>
    </location>
</feature>
<feature type="compositionally biased region" description="Basic and acidic residues" evidence="1">
    <location>
        <begin position="212"/>
        <end position="234"/>
    </location>
</feature>